<dbReference type="Proteomes" id="UP000218334">
    <property type="component" value="Unassembled WGS sequence"/>
</dbReference>
<reference evidence="2" key="1">
    <citation type="journal article" date="2017" name="Nat. Ecol. Evol.">
        <title>Genome expansion and lineage-specific genetic innovations in the forest pathogenic fungi Armillaria.</title>
        <authorList>
            <person name="Sipos G."/>
            <person name="Prasanna A.N."/>
            <person name="Walter M.C."/>
            <person name="O'Connor E."/>
            <person name="Balint B."/>
            <person name="Krizsan K."/>
            <person name="Kiss B."/>
            <person name="Hess J."/>
            <person name="Varga T."/>
            <person name="Slot J."/>
            <person name="Riley R."/>
            <person name="Boka B."/>
            <person name="Rigling D."/>
            <person name="Barry K."/>
            <person name="Lee J."/>
            <person name="Mihaltcheva S."/>
            <person name="LaButti K."/>
            <person name="Lipzen A."/>
            <person name="Waldron R."/>
            <person name="Moloney N.M."/>
            <person name="Sperisen C."/>
            <person name="Kredics L."/>
            <person name="Vagvoelgyi C."/>
            <person name="Patrignani A."/>
            <person name="Fitzpatrick D."/>
            <person name="Nagy I."/>
            <person name="Doyle S."/>
            <person name="Anderson J.B."/>
            <person name="Grigoriev I.V."/>
            <person name="Gueldener U."/>
            <person name="Muensterkoetter M."/>
            <person name="Nagy L.G."/>
        </authorList>
    </citation>
    <scope>NUCLEOTIDE SEQUENCE [LARGE SCALE GENOMIC DNA]</scope>
    <source>
        <strain evidence="2">28-4</strain>
    </source>
</reference>
<evidence type="ECO:0000313" key="2">
    <source>
        <dbReference type="Proteomes" id="UP000218334"/>
    </source>
</evidence>
<sequence>MRRTALHGNHIVQPQIYPRRVWDLYSNRVVLTWSTGAEYSDAISHAWVDEKERMNVWTPINGRQWPVSIPKDTDFNLIRIEMLNMGLEYVRLDVPCLRWRGGLREDLRVEEWMHPPLDRSIELSNDRSWLNRARTLQEVAHPNHEFCGVTPGGPLDAKPYKDGSYANDILEEMRRIASTNPMDKIAGIAFLLGPYTITAYYESQSTEGAWTALVNTTNSAIRGALFFLYPEPGNAGTILRPSWDQLMEKPLPEYHTPADNSCYTRIERDAENNVDRCEEALCIENGFVRGLAVVSVPEKDRHGELLIEDSSRTQHSFHIIAIHQYPIPDGTYTLIGSQESRYDSPRQWVQWEAGRRLSDEASRNYQCLKWRMTRKAEC</sequence>
<accession>A0A2H3AHW6</accession>
<name>A0A2H3AHW6_9AGAR</name>
<keyword evidence="2" id="KW-1185">Reference proteome</keyword>
<organism evidence="1 2">
    <name type="scientific">Armillaria solidipes</name>
    <dbReference type="NCBI Taxonomy" id="1076256"/>
    <lineage>
        <taxon>Eukaryota</taxon>
        <taxon>Fungi</taxon>
        <taxon>Dikarya</taxon>
        <taxon>Basidiomycota</taxon>
        <taxon>Agaricomycotina</taxon>
        <taxon>Agaricomycetes</taxon>
        <taxon>Agaricomycetidae</taxon>
        <taxon>Agaricales</taxon>
        <taxon>Marasmiineae</taxon>
        <taxon>Physalacriaceae</taxon>
        <taxon>Armillaria</taxon>
    </lineage>
</organism>
<gene>
    <name evidence="1" type="ORF">ARMSODRAFT_1028151</name>
</gene>
<evidence type="ECO:0000313" key="1">
    <source>
        <dbReference type="EMBL" id="PBK58579.1"/>
    </source>
</evidence>
<protein>
    <recommendedName>
        <fullName evidence="3">Heterokaryon incompatibility domain-containing protein</fullName>
    </recommendedName>
</protein>
<dbReference type="EMBL" id="KZ293535">
    <property type="protein sequence ID" value="PBK58579.1"/>
    <property type="molecule type" value="Genomic_DNA"/>
</dbReference>
<proteinExistence type="predicted"/>
<evidence type="ECO:0008006" key="3">
    <source>
        <dbReference type="Google" id="ProtNLM"/>
    </source>
</evidence>
<dbReference type="AlphaFoldDB" id="A0A2H3AHW6"/>